<keyword evidence="5" id="KW-1185">Reference proteome</keyword>
<evidence type="ECO:0000313" key="5">
    <source>
        <dbReference type="Proteomes" id="UP001487740"/>
    </source>
</evidence>
<dbReference type="Pfam" id="PF17064">
    <property type="entry name" value="QVR"/>
    <property type="match status" value="1"/>
</dbReference>
<dbReference type="InterPro" id="IPR050975">
    <property type="entry name" value="Sleep_regulator"/>
</dbReference>
<keyword evidence="1" id="KW-0732">Signal</keyword>
<feature type="region of interest" description="Disordered" evidence="3">
    <location>
        <begin position="1"/>
        <end position="47"/>
    </location>
</feature>
<feature type="compositionally biased region" description="Low complexity" evidence="3">
    <location>
        <begin position="1"/>
        <end position="13"/>
    </location>
</feature>
<dbReference type="EMBL" id="JARAKH010000021">
    <property type="protein sequence ID" value="KAK8392859.1"/>
    <property type="molecule type" value="Genomic_DNA"/>
</dbReference>
<name>A0AAW0TZX0_SCYPA</name>
<comment type="caution">
    <text evidence="4">The sequence shown here is derived from an EMBL/GenBank/DDBJ whole genome shotgun (WGS) entry which is preliminary data.</text>
</comment>
<protein>
    <recommendedName>
        <fullName evidence="6">Protein sleepless</fullName>
    </recommendedName>
</protein>
<evidence type="ECO:0000313" key="4">
    <source>
        <dbReference type="EMBL" id="KAK8392859.1"/>
    </source>
</evidence>
<sequence length="206" mass="22606">MMDNAAASPAAAAWHPGPQCAGDGGGGKTENSASEQQIQAHRSFNARPVKPLPRYTTATNMRTLLALAVIATVMGSGMAIKCYVCNSHIDKDCATLPADKADQFLQPCENRNNGEQYNLCRKLDMYLDMDFGEKHPAENRIHRDCGWMEKEETKDQMSDCYYKSGYNTRTWVCSCKDDGCNPASMPSVAAFLLPLPALVAVLRGLY</sequence>
<evidence type="ECO:0000256" key="3">
    <source>
        <dbReference type="SAM" id="MobiDB-lite"/>
    </source>
</evidence>
<evidence type="ECO:0000256" key="2">
    <source>
        <dbReference type="ARBA" id="ARBA00023180"/>
    </source>
</evidence>
<dbReference type="Proteomes" id="UP001487740">
    <property type="component" value="Unassembled WGS sequence"/>
</dbReference>
<dbReference type="InterPro" id="IPR031424">
    <property type="entry name" value="QVR-like"/>
</dbReference>
<dbReference type="GO" id="GO:0030431">
    <property type="term" value="P:sleep"/>
    <property type="evidence" value="ECO:0007669"/>
    <property type="project" value="InterPro"/>
</dbReference>
<accession>A0AAW0TZX0</accession>
<gene>
    <name evidence="4" type="ORF">O3P69_013114</name>
</gene>
<dbReference type="AlphaFoldDB" id="A0AAW0TZX0"/>
<proteinExistence type="predicted"/>
<evidence type="ECO:0008006" key="6">
    <source>
        <dbReference type="Google" id="ProtNLM"/>
    </source>
</evidence>
<feature type="compositionally biased region" description="Polar residues" evidence="3">
    <location>
        <begin position="29"/>
        <end position="42"/>
    </location>
</feature>
<organism evidence="4 5">
    <name type="scientific">Scylla paramamosain</name>
    <name type="common">Mud crab</name>
    <dbReference type="NCBI Taxonomy" id="85552"/>
    <lineage>
        <taxon>Eukaryota</taxon>
        <taxon>Metazoa</taxon>
        <taxon>Ecdysozoa</taxon>
        <taxon>Arthropoda</taxon>
        <taxon>Crustacea</taxon>
        <taxon>Multicrustacea</taxon>
        <taxon>Malacostraca</taxon>
        <taxon>Eumalacostraca</taxon>
        <taxon>Eucarida</taxon>
        <taxon>Decapoda</taxon>
        <taxon>Pleocyemata</taxon>
        <taxon>Brachyura</taxon>
        <taxon>Eubrachyura</taxon>
        <taxon>Portunoidea</taxon>
        <taxon>Portunidae</taxon>
        <taxon>Portuninae</taxon>
        <taxon>Scylla</taxon>
    </lineage>
</organism>
<dbReference type="PANTHER" id="PTHR33562:SF14">
    <property type="entry name" value="PROTEIN QUIVER"/>
    <property type="match status" value="1"/>
</dbReference>
<dbReference type="GO" id="GO:0032222">
    <property type="term" value="P:regulation of synaptic transmission, cholinergic"/>
    <property type="evidence" value="ECO:0007669"/>
    <property type="project" value="InterPro"/>
</dbReference>
<evidence type="ECO:0000256" key="1">
    <source>
        <dbReference type="ARBA" id="ARBA00022729"/>
    </source>
</evidence>
<keyword evidence="2" id="KW-0325">Glycoprotein</keyword>
<dbReference type="PANTHER" id="PTHR33562">
    <property type="entry name" value="ATILLA, ISOFORM B-RELATED-RELATED"/>
    <property type="match status" value="1"/>
</dbReference>
<reference evidence="4 5" key="1">
    <citation type="submission" date="2023-03" db="EMBL/GenBank/DDBJ databases">
        <title>High-quality genome of Scylla paramamosain provides insights in environmental adaptation.</title>
        <authorList>
            <person name="Zhang L."/>
        </authorList>
    </citation>
    <scope>NUCLEOTIDE SEQUENCE [LARGE SCALE GENOMIC DNA]</scope>
    <source>
        <strain evidence="4">LZ_2023a</strain>
        <tissue evidence="4">Muscle</tissue>
    </source>
</reference>